<dbReference type="InterPro" id="IPR036116">
    <property type="entry name" value="FN3_sf"/>
</dbReference>
<dbReference type="SUPFAM" id="SSF49265">
    <property type="entry name" value="Fibronectin type III"/>
    <property type="match status" value="1"/>
</dbReference>
<evidence type="ECO:0000313" key="4">
    <source>
        <dbReference type="Proteomes" id="UP000887566"/>
    </source>
</evidence>
<dbReference type="InterPro" id="IPR003961">
    <property type="entry name" value="FN3_dom"/>
</dbReference>
<dbReference type="Pfam" id="PF14625">
    <property type="entry name" value="Lustrin_cystein"/>
    <property type="match status" value="1"/>
</dbReference>
<dbReference type="PANTHER" id="PTHR46705">
    <property type="entry name" value="PROTEIN CBG09805"/>
    <property type="match status" value="1"/>
</dbReference>
<protein>
    <submittedName>
        <fullName evidence="5">Uncharacterized protein</fullName>
    </submittedName>
</protein>
<feature type="chain" id="PRO_5036803223" evidence="1">
    <location>
        <begin position="19"/>
        <end position="850"/>
    </location>
</feature>
<dbReference type="AlphaFoldDB" id="A0A914VFQ4"/>
<dbReference type="Proteomes" id="UP000887566">
    <property type="component" value="Unplaced"/>
</dbReference>
<dbReference type="PROSITE" id="PS50853">
    <property type="entry name" value="FN3"/>
    <property type="match status" value="2"/>
</dbReference>
<feature type="signal peptide" evidence="1">
    <location>
        <begin position="1"/>
        <end position="18"/>
    </location>
</feature>
<dbReference type="WBParaSite" id="PSAMB.scaffold1949size26476.g15638.t1">
    <property type="protein sequence ID" value="PSAMB.scaffold1949size26476.g15638.t1"/>
    <property type="gene ID" value="PSAMB.scaffold1949size26476.g15638"/>
</dbReference>
<organism evidence="4 5">
    <name type="scientific">Plectus sambesii</name>
    <dbReference type="NCBI Taxonomy" id="2011161"/>
    <lineage>
        <taxon>Eukaryota</taxon>
        <taxon>Metazoa</taxon>
        <taxon>Ecdysozoa</taxon>
        <taxon>Nematoda</taxon>
        <taxon>Chromadorea</taxon>
        <taxon>Plectida</taxon>
        <taxon>Plectina</taxon>
        <taxon>Plectoidea</taxon>
        <taxon>Plectidae</taxon>
        <taxon>Plectus</taxon>
    </lineage>
</organism>
<keyword evidence="1" id="KW-0732">Signal</keyword>
<proteinExistence type="predicted"/>
<dbReference type="InterPro" id="IPR006150">
    <property type="entry name" value="Cys_repeat_1"/>
</dbReference>
<dbReference type="InterPro" id="IPR007110">
    <property type="entry name" value="Ig-like_dom"/>
</dbReference>
<dbReference type="SUPFAM" id="SSF48726">
    <property type="entry name" value="Immunoglobulin"/>
    <property type="match status" value="1"/>
</dbReference>
<dbReference type="PANTHER" id="PTHR46705:SF2">
    <property type="entry name" value="DOMAIN OF UNKNOWN FUNCTION DB DOMAIN-CONTAINING PROTEIN"/>
    <property type="match status" value="1"/>
</dbReference>
<dbReference type="Gene3D" id="2.60.40.10">
    <property type="entry name" value="Immunoglobulins"/>
    <property type="match status" value="3"/>
</dbReference>
<dbReference type="InterPro" id="IPR013783">
    <property type="entry name" value="Ig-like_fold"/>
</dbReference>
<dbReference type="CDD" id="cd00063">
    <property type="entry name" value="FN3"/>
    <property type="match status" value="2"/>
</dbReference>
<feature type="domain" description="Ig-like" evidence="2">
    <location>
        <begin position="38"/>
        <end position="160"/>
    </location>
</feature>
<feature type="domain" description="Fibronectin type-III" evidence="3">
    <location>
        <begin position="366"/>
        <end position="466"/>
    </location>
</feature>
<dbReference type="Pfam" id="PF00041">
    <property type="entry name" value="fn3"/>
    <property type="match status" value="1"/>
</dbReference>
<dbReference type="SMART" id="SM00289">
    <property type="entry name" value="WR1"/>
    <property type="match status" value="1"/>
</dbReference>
<dbReference type="InterPro" id="IPR002602">
    <property type="entry name" value="DB"/>
</dbReference>
<dbReference type="InterPro" id="IPR028150">
    <property type="entry name" value="Lustrin_cystein"/>
</dbReference>
<dbReference type="InterPro" id="IPR036179">
    <property type="entry name" value="Ig-like_dom_sf"/>
</dbReference>
<accession>A0A914VFQ4</accession>
<dbReference type="Pfam" id="PF01682">
    <property type="entry name" value="DB"/>
    <property type="match status" value="3"/>
</dbReference>
<reference evidence="5" key="1">
    <citation type="submission" date="2022-11" db="UniProtKB">
        <authorList>
            <consortium name="WormBaseParasite"/>
        </authorList>
    </citation>
    <scope>IDENTIFICATION</scope>
</reference>
<evidence type="ECO:0000313" key="5">
    <source>
        <dbReference type="WBParaSite" id="PSAMB.scaffold1949size26476.g15638.t1"/>
    </source>
</evidence>
<evidence type="ECO:0000259" key="3">
    <source>
        <dbReference type="PROSITE" id="PS50853"/>
    </source>
</evidence>
<name>A0A914VFQ4_9BILA</name>
<keyword evidence="4" id="KW-1185">Reference proteome</keyword>
<sequence length="850" mass="94185">MRLTCIAFLLFAGVLSTAQEAVELHLSTSDNGYITVIQGFAAELQCTLNTCIKDPTKVHWLKDGLLIYNGTEFDQSSNLDPTNVLLKHLIAFNPNSDCHGECSDESPCADGAHCLENRCCSCLSEEFTLVLKNLSFTDAARYRCELDDGAQQLEFQVEVLESGLKPGFHDNLTYDHSACCEQKGISQQCKSMCKPSDMDIHHFDPTSCKNTDYQSFLGCVTEGGNRSHVHCCKVQLVPPFCFDFCSGNFETLRKSHRLCLYYLPEILECYERAYLPFPDPPEEPTVVALKSDSIRVCWKPPQSQSSNSHLDISHYTINFKQIPSFPFLGGDDGIPILTGEQDYENVEEQEEEYVENAGKLEAVSTTPSSGRLTKRDTEEDIVIQLAEGVTGHLRRKRQTWVFVTHNTLTNDSQYREFKFETINTTDTCYTIQNLRSATRYIVYVTASNEYGTSLPSARSIAGTPPVLIPSNATLPNIDGCCGQNNVSSYCRAKMCDLKNPPSSFGAMAISTACRTEFTKVSPCLADGRNHTECCLLKGVQHDCLKICDGRPEPLGLQSLLCLNLDLNAVYECLREGYITHPSPPLNVTVTDVTATTARLVWSPPDSNAEKVLSYSIYLRKDDHGEPFEEIRNATSPHLLLALEGDFPYMVYVVAQTDTGKSLPSTIEEFYTRVPSAIDVCPFGQPLFHPNGHRFFCGMGIRQCPNGYDCIVSGSETETYCCQTATSSAPSPTTETFKKCCSDKGMSTECQSLCSYNTSVDTAFAMSEQCLKNVNEWVECGTDGRNHRPCCVEEGIPELCLSACSPPLVELTDEHSQCLQFVEKIMKCTVAGIEKLPGPAQNFEIVALNNT</sequence>
<evidence type="ECO:0000256" key="1">
    <source>
        <dbReference type="SAM" id="SignalP"/>
    </source>
</evidence>
<dbReference type="PROSITE" id="PS50835">
    <property type="entry name" value="IG_LIKE"/>
    <property type="match status" value="1"/>
</dbReference>
<feature type="domain" description="Fibronectin type-III" evidence="3">
    <location>
        <begin position="583"/>
        <end position="674"/>
    </location>
</feature>
<evidence type="ECO:0000259" key="2">
    <source>
        <dbReference type="PROSITE" id="PS50835"/>
    </source>
</evidence>
<dbReference type="SMART" id="SM00060">
    <property type="entry name" value="FN3"/>
    <property type="match status" value="2"/>
</dbReference>